<comment type="caution">
    <text evidence="2">The sequence shown here is derived from an EMBL/GenBank/DDBJ whole genome shotgun (WGS) entry which is preliminary data.</text>
</comment>
<accession>A0A016VJU3</accession>
<evidence type="ECO:0000256" key="1">
    <source>
        <dbReference type="SAM" id="MobiDB-lite"/>
    </source>
</evidence>
<dbReference type="Proteomes" id="UP000024635">
    <property type="component" value="Unassembled WGS sequence"/>
</dbReference>
<sequence>MHLEPGCMIETTQGKPVGARVDDGCPQKPDGLADSGGIIHTSAANSGSSLRPSSPDPRSAGVQRQLIMDYYWRKNKRTTA</sequence>
<keyword evidence="3" id="KW-1185">Reference proteome</keyword>
<feature type="compositionally biased region" description="Low complexity" evidence="1">
    <location>
        <begin position="42"/>
        <end position="60"/>
    </location>
</feature>
<dbReference type="EMBL" id="JARK01001345">
    <property type="protein sequence ID" value="EYC27023.1"/>
    <property type="molecule type" value="Genomic_DNA"/>
</dbReference>
<evidence type="ECO:0000313" key="3">
    <source>
        <dbReference type="Proteomes" id="UP000024635"/>
    </source>
</evidence>
<reference evidence="3" key="1">
    <citation type="journal article" date="2015" name="Nat. Genet.">
        <title>The genome and transcriptome of the zoonotic hookworm Ancylostoma ceylanicum identify infection-specific gene families.</title>
        <authorList>
            <person name="Schwarz E.M."/>
            <person name="Hu Y."/>
            <person name="Antoshechkin I."/>
            <person name="Miller M.M."/>
            <person name="Sternberg P.W."/>
            <person name="Aroian R.V."/>
        </authorList>
    </citation>
    <scope>NUCLEOTIDE SEQUENCE</scope>
    <source>
        <strain evidence="3">HY135</strain>
    </source>
</reference>
<organism evidence="2 3">
    <name type="scientific">Ancylostoma ceylanicum</name>
    <dbReference type="NCBI Taxonomy" id="53326"/>
    <lineage>
        <taxon>Eukaryota</taxon>
        <taxon>Metazoa</taxon>
        <taxon>Ecdysozoa</taxon>
        <taxon>Nematoda</taxon>
        <taxon>Chromadorea</taxon>
        <taxon>Rhabditida</taxon>
        <taxon>Rhabditina</taxon>
        <taxon>Rhabditomorpha</taxon>
        <taxon>Strongyloidea</taxon>
        <taxon>Ancylostomatidae</taxon>
        <taxon>Ancylostomatinae</taxon>
        <taxon>Ancylostoma</taxon>
    </lineage>
</organism>
<feature type="region of interest" description="Disordered" evidence="1">
    <location>
        <begin position="1"/>
        <end position="62"/>
    </location>
</feature>
<protein>
    <submittedName>
        <fullName evidence="2">Uncharacterized protein</fullName>
    </submittedName>
</protein>
<evidence type="ECO:0000313" key="2">
    <source>
        <dbReference type="EMBL" id="EYC27023.1"/>
    </source>
</evidence>
<proteinExistence type="predicted"/>
<dbReference type="AlphaFoldDB" id="A0A016VJU3"/>
<gene>
    <name evidence="2" type="primary">Acey_s0009.g477</name>
    <name evidence="2" type="ORF">Y032_0009g477</name>
</gene>
<name>A0A016VJU3_9BILA</name>